<gene>
    <name evidence="1" type="ORF">HETIRDRAFT_54136</name>
</gene>
<name>W4JRA4_HETIT</name>
<organism evidence="1 2">
    <name type="scientific">Heterobasidion irregulare (strain TC 32-1)</name>
    <dbReference type="NCBI Taxonomy" id="747525"/>
    <lineage>
        <taxon>Eukaryota</taxon>
        <taxon>Fungi</taxon>
        <taxon>Dikarya</taxon>
        <taxon>Basidiomycota</taxon>
        <taxon>Agaricomycotina</taxon>
        <taxon>Agaricomycetes</taxon>
        <taxon>Russulales</taxon>
        <taxon>Bondarzewiaceae</taxon>
        <taxon>Heterobasidion</taxon>
        <taxon>Heterobasidion annosum species complex</taxon>
    </lineage>
</organism>
<dbReference type="EMBL" id="KI925465">
    <property type="protein sequence ID" value="ETW75994.1"/>
    <property type="molecule type" value="Genomic_DNA"/>
</dbReference>
<dbReference type="InParanoid" id="W4JRA4"/>
<evidence type="ECO:0000313" key="2">
    <source>
        <dbReference type="Proteomes" id="UP000030671"/>
    </source>
</evidence>
<keyword evidence="2" id="KW-1185">Reference proteome</keyword>
<dbReference type="AlphaFoldDB" id="W4JRA4"/>
<dbReference type="OrthoDB" id="2669721at2759"/>
<protein>
    <submittedName>
        <fullName evidence="1">Uncharacterized protein</fullName>
    </submittedName>
</protein>
<dbReference type="Proteomes" id="UP000030671">
    <property type="component" value="Unassembled WGS sequence"/>
</dbReference>
<feature type="non-terminal residue" evidence="1">
    <location>
        <position position="1"/>
    </location>
</feature>
<dbReference type="HOGENOM" id="CLU_154299_0_0_1"/>
<dbReference type="eggNOG" id="ENOG502SH1N">
    <property type="taxonomic scope" value="Eukaryota"/>
</dbReference>
<reference evidence="1 2" key="1">
    <citation type="journal article" date="2012" name="New Phytol.">
        <title>Insight into trade-off between wood decay and parasitism from the genome of a fungal forest pathogen.</title>
        <authorList>
            <person name="Olson A."/>
            <person name="Aerts A."/>
            <person name="Asiegbu F."/>
            <person name="Belbahri L."/>
            <person name="Bouzid O."/>
            <person name="Broberg A."/>
            <person name="Canback B."/>
            <person name="Coutinho P.M."/>
            <person name="Cullen D."/>
            <person name="Dalman K."/>
            <person name="Deflorio G."/>
            <person name="van Diepen L.T."/>
            <person name="Dunand C."/>
            <person name="Duplessis S."/>
            <person name="Durling M."/>
            <person name="Gonthier P."/>
            <person name="Grimwood J."/>
            <person name="Fossdal C.G."/>
            <person name="Hansson D."/>
            <person name="Henrissat B."/>
            <person name="Hietala A."/>
            <person name="Himmelstrand K."/>
            <person name="Hoffmeister D."/>
            <person name="Hogberg N."/>
            <person name="James T.Y."/>
            <person name="Karlsson M."/>
            <person name="Kohler A."/>
            <person name="Kues U."/>
            <person name="Lee Y.H."/>
            <person name="Lin Y.C."/>
            <person name="Lind M."/>
            <person name="Lindquist E."/>
            <person name="Lombard V."/>
            <person name="Lucas S."/>
            <person name="Lunden K."/>
            <person name="Morin E."/>
            <person name="Murat C."/>
            <person name="Park J."/>
            <person name="Raffaello T."/>
            <person name="Rouze P."/>
            <person name="Salamov A."/>
            <person name="Schmutz J."/>
            <person name="Solheim H."/>
            <person name="Stahlberg J."/>
            <person name="Velez H."/>
            <person name="de Vries R.P."/>
            <person name="Wiebenga A."/>
            <person name="Woodward S."/>
            <person name="Yakovlev I."/>
            <person name="Garbelotto M."/>
            <person name="Martin F."/>
            <person name="Grigoriev I.V."/>
            <person name="Stenlid J."/>
        </authorList>
    </citation>
    <scope>NUCLEOTIDE SEQUENCE [LARGE SCALE GENOMIC DNA]</scope>
    <source>
        <strain evidence="1 2">TC 32-1</strain>
    </source>
</reference>
<dbReference type="KEGG" id="hir:HETIRDRAFT_54136"/>
<dbReference type="RefSeq" id="XP_009551871.1">
    <property type="nucleotide sequence ID" value="XM_009553576.1"/>
</dbReference>
<sequence>LIHQQQITHTEIRLAYWLLIEFSEGFEELYYQRKTGRLHFCRQSVHALLHLAQQVTHCGPPGYTTQFTMEQMIGDLGSEIKQHSNPYANLSQRGLRRAQVNALKAMVPDLNAVTNTLPCGA</sequence>
<proteinExistence type="predicted"/>
<accession>W4JRA4</accession>
<dbReference type="STRING" id="747525.W4JRA4"/>
<evidence type="ECO:0000313" key="1">
    <source>
        <dbReference type="EMBL" id="ETW75994.1"/>
    </source>
</evidence>
<dbReference type="GeneID" id="20678287"/>